<evidence type="ECO:0000256" key="4">
    <source>
        <dbReference type="ARBA" id="ARBA00022691"/>
    </source>
</evidence>
<comment type="catalytic activity">
    <reaction evidence="6">
        <text>a 2'-deoxycytidine in DNA + S-adenosyl-L-methionine = a 5-methyl-2'-deoxycytidine in DNA + S-adenosyl-L-homocysteine + H(+)</text>
        <dbReference type="Rhea" id="RHEA:13681"/>
        <dbReference type="Rhea" id="RHEA-COMP:11369"/>
        <dbReference type="Rhea" id="RHEA-COMP:11370"/>
        <dbReference type="ChEBI" id="CHEBI:15378"/>
        <dbReference type="ChEBI" id="CHEBI:57856"/>
        <dbReference type="ChEBI" id="CHEBI:59789"/>
        <dbReference type="ChEBI" id="CHEBI:85452"/>
        <dbReference type="ChEBI" id="CHEBI:85454"/>
        <dbReference type="EC" id="2.1.1.37"/>
    </reaction>
</comment>
<evidence type="ECO:0000256" key="2">
    <source>
        <dbReference type="ARBA" id="ARBA00022603"/>
    </source>
</evidence>
<dbReference type="GO" id="GO:0003677">
    <property type="term" value="F:DNA binding"/>
    <property type="evidence" value="ECO:0007669"/>
    <property type="project" value="TreeGrafter"/>
</dbReference>
<dbReference type="InterPro" id="IPR029063">
    <property type="entry name" value="SAM-dependent_MTases_sf"/>
</dbReference>
<dbReference type="PRINTS" id="PR00105">
    <property type="entry name" value="C5METTRFRASE"/>
</dbReference>
<evidence type="ECO:0000256" key="6">
    <source>
        <dbReference type="ARBA" id="ARBA00047422"/>
    </source>
</evidence>
<keyword evidence="4 7" id="KW-0949">S-adenosyl-L-methionine</keyword>
<dbReference type="Proteomes" id="UP000563426">
    <property type="component" value="Unassembled WGS sequence"/>
</dbReference>
<dbReference type="Pfam" id="PF00145">
    <property type="entry name" value="DNA_methylase"/>
    <property type="match status" value="1"/>
</dbReference>
<dbReference type="Gene3D" id="3.40.50.150">
    <property type="entry name" value="Vaccinia Virus protein VP39"/>
    <property type="match status" value="1"/>
</dbReference>
<dbReference type="NCBIfam" id="TIGR00675">
    <property type="entry name" value="dcm"/>
    <property type="match status" value="1"/>
</dbReference>
<dbReference type="PANTHER" id="PTHR10629">
    <property type="entry name" value="CYTOSINE-SPECIFIC METHYLTRANSFERASE"/>
    <property type="match status" value="1"/>
</dbReference>
<evidence type="ECO:0000256" key="1">
    <source>
        <dbReference type="ARBA" id="ARBA00011975"/>
    </source>
</evidence>
<dbReference type="AlphaFoldDB" id="A0A7Y4KEL5"/>
<evidence type="ECO:0000256" key="5">
    <source>
        <dbReference type="ARBA" id="ARBA00022747"/>
    </source>
</evidence>
<feature type="active site" evidence="7">
    <location>
        <position position="88"/>
    </location>
</feature>
<dbReference type="GO" id="GO:0009307">
    <property type="term" value="P:DNA restriction-modification system"/>
    <property type="evidence" value="ECO:0007669"/>
    <property type="project" value="UniProtKB-KW"/>
</dbReference>
<dbReference type="InterPro" id="IPR001525">
    <property type="entry name" value="C5_MeTfrase"/>
</dbReference>
<reference evidence="9 10" key="1">
    <citation type="submission" date="2020-05" db="EMBL/GenBank/DDBJ databases">
        <authorList>
            <person name="Whitworth D."/>
        </authorList>
    </citation>
    <scope>NUCLEOTIDE SEQUENCE [LARGE SCALE GENOMIC DNA]</scope>
    <source>
        <strain evidence="9 10">AB043B</strain>
    </source>
</reference>
<organism evidence="9 10">
    <name type="scientific">Corallococcus exercitus</name>
    <dbReference type="NCBI Taxonomy" id="2316736"/>
    <lineage>
        <taxon>Bacteria</taxon>
        <taxon>Pseudomonadati</taxon>
        <taxon>Myxococcota</taxon>
        <taxon>Myxococcia</taxon>
        <taxon>Myxococcales</taxon>
        <taxon>Cystobacterineae</taxon>
        <taxon>Myxococcaceae</taxon>
        <taxon>Corallococcus</taxon>
    </lineage>
</organism>
<dbReference type="GO" id="GO:0003886">
    <property type="term" value="F:DNA (cytosine-5-)-methyltransferase activity"/>
    <property type="evidence" value="ECO:0007669"/>
    <property type="project" value="UniProtKB-EC"/>
</dbReference>
<sequence>MRALIGAPSNIAAVDLFCGVGGKTHGFVKEGIRVVAGVDSDPTCRFAYTANNPGAEFHCKGVEELRPQEVLDWFPRGALRVLIGCAPCQPFSTYSYRYTKKPRGRRGADDRFGLLSVFGRLVEAVRPEILTAENVPELALQGHSVYRDFVRDLERLGYFVFSDVVRCADYGVPQTRERLVLLASRLGPISLEPPTHTPDSYLTVRDAIAHLPPIDAGGLPQATDPLHRSSRLSPLNLKRIRATPVGGGWQDWPRALRLECHKRDSGKTYPSVYGRMHWERLAPTITTQCYGLGNGRFGHPEQHRAISLREAALLQTFPPDYRFAATPTDVIFKHIGRHIGNAVPVALGAAIARSIIQHVAAASPARRTRSA</sequence>
<keyword evidence="3 7" id="KW-0808">Transferase</keyword>
<evidence type="ECO:0000313" key="9">
    <source>
        <dbReference type="EMBL" id="NOK32266.1"/>
    </source>
</evidence>
<keyword evidence="10" id="KW-1185">Reference proteome</keyword>
<dbReference type="InterPro" id="IPR031303">
    <property type="entry name" value="C5_meth_CS"/>
</dbReference>
<proteinExistence type="inferred from homology"/>
<keyword evidence="2 7" id="KW-0489">Methyltransferase</keyword>
<comment type="caution">
    <text evidence="9">The sequence shown here is derived from an EMBL/GenBank/DDBJ whole genome shotgun (WGS) entry which is preliminary data.</text>
</comment>
<dbReference type="RefSeq" id="WP_171433001.1">
    <property type="nucleotide sequence ID" value="NZ_JABFJV010000011.1"/>
</dbReference>
<dbReference type="PANTHER" id="PTHR10629:SF52">
    <property type="entry name" value="DNA (CYTOSINE-5)-METHYLTRANSFERASE 1"/>
    <property type="match status" value="1"/>
</dbReference>
<accession>A0A7Y4KEL5</accession>
<dbReference type="GO" id="GO:0044027">
    <property type="term" value="P:negative regulation of gene expression via chromosomal CpG island methylation"/>
    <property type="evidence" value="ECO:0007669"/>
    <property type="project" value="TreeGrafter"/>
</dbReference>
<evidence type="ECO:0000256" key="8">
    <source>
        <dbReference type="RuleBase" id="RU000416"/>
    </source>
</evidence>
<dbReference type="SUPFAM" id="SSF53335">
    <property type="entry name" value="S-adenosyl-L-methionine-dependent methyltransferases"/>
    <property type="match status" value="1"/>
</dbReference>
<name>A0A7Y4KEL5_9BACT</name>
<dbReference type="GO" id="GO:0032259">
    <property type="term" value="P:methylation"/>
    <property type="evidence" value="ECO:0007669"/>
    <property type="project" value="UniProtKB-KW"/>
</dbReference>
<evidence type="ECO:0000256" key="3">
    <source>
        <dbReference type="ARBA" id="ARBA00022679"/>
    </source>
</evidence>
<keyword evidence="5" id="KW-0680">Restriction system</keyword>
<dbReference type="Gene3D" id="3.90.120.10">
    <property type="entry name" value="DNA Methylase, subunit A, domain 2"/>
    <property type="match status" value="1"/>
</dbReference>
<protein>
    <recommendedName>
        <fullName evidence="1">DNA (cytosine-5-)-methyltransferase</fullName>
        <ecNumber evidence="1">2.1.1.37</ecNumber>
    </recommendedName>
</protein>
<dbReference type="EC" id="2.1.1.37" evidence="1"/>
<comment type="similarity">
    <text evidence="7 8">Belongs to the class I-like SAM-binding methyltransferase superfamily. C5-methyltransferase family.</text>
</comment>
<dbReference type="InterPro" id="IPR050390">
    <property type="entry name" value="C5-Methyltransferase"/>
</dbReference>
<evidence type="ECO:0000256" key="7">
    <source>
        <dbReference type="PROSITE-ProRule" id="PRU01016"/>
    </source>
</evidence>
<gene>
    <name evidence="9" type="ORF">HMI49_03500</name>
</gene>
<dbReference type="EMBL" id="JABFJV010000011">
    <property type="protein sequence ID" value="NOK32266.1"/>
    <property type="molecule type" value="Genomic_DNA"/>
</dbReference>
<dbReference type="PROSITE" id="PS51679">
    <property type="entry name" value="SAM_MT_C5"/>
    <property type="match status" value="1"/>
</dbReference>
<evidence type="ECO:0000313" key="10">
    <source>
        <dbReference type="Proteomes" id="UP000563426"/>
    </source>
</evidence>
<dbReference type="PROSITE" id="PS00095">
    <property type="entry name" value="C5_MTASE_2"/>
    <property type="match status" value="1"/>
</dbReference>